<dbReference type="PRINTS" id="PR01171">
    <property type="entry name" value="BCTLIPOCALIN"/>
</dbReference>
<dbReference type="PANTHER" id="PTHR10612">
    <property type="entry name" value="APOLIPOPROTEIN D"/>
    <property type="match status" value="1"/>
</dbReference>
<comment type="similarity">
    <text evidence="1 2">Belongs to the calycin superfamily. Lipocalin family.</text>
</comment>
<evidence type="ECO:0000256" key="2">
    <source>
        <dbReference type="PIRNR" id="PIRNR036893"/>
    </source>
</evidence>
<evidence type="ECO:0000259" key="3">
    <source>
        <dbReference type="Pfam" id="PF08212"/>
    </source>
</evidence>
<dbReference type="GO" id="GO:0006950">
    <property type="term" value="P:response to stress"/>
    <property type="evidence" value="ECO:0007669"/>
    <property type="project" value="UniProtKB-ARBA"/>
</dbReference>
<dbReference type="Pfam" id="PF08212">
    <property type="entry name" value="Lipocalin_2"/>
    <property type="match status" value="1"/>
</dbReference>
<dbReference type="InterPro" id="IPR022271">
    <property type="entry name" value="Lipocalin_ApoD"/>
</dbReference>
<dbReference type="InterPro" id="IPR012674">
    <property type="entry name" value="Calycin"/>
</dbReference>
<dbReference type="InterPro" id="IPR000566">
    <property type="entry name" value="Lipocln_cytosolic_FA-bd_dom"/>
</dbReference>
<proteinExistence type="inferred from homology"/>
<dbReference type="SUPFAM" id="SSF50814">
    <property type="entry name" value="Lipocalins"/>
    <property type="match status" value="1"/>
</dbReference>
<sequence length="175" mass="20208">MIRHSQYSIIFLILLFLMNSTTSSSQPLETVPSVDLNKYAGKWYEIASFPQIFQKGCQCTTAEYSLDPQGFVVVENRCNRNGKVSYIKGKATVDKNSGNAKLKVQFFWPFKGKYWIIELASDYSYAVVGHPNRKYLWILSRTPKMNESLYQDIVDRAKRRGFDITLLKVTDQNCH</sequence>
<protein>
    <submittedName>
        <fullName evidence="4">Lipocalin family protein</fullName>
    </submittedName>
</protein>
<feature type="signal peptide" evidence="2">
    <location>
        <begin position="1"/>
        <end position="25"/>
    </location>
</feature>
<dbReference type="InterPro" id="IPR022272">
    <property type="entry name" value="Lipocalin_CS"/>
</dbReference>
<feature type="domain" description="Lipocalin/cytosolic fatty-acid binding" evidence="3">
    <location>
        <begin position="34"/>
        <end position="172"/>
    </location>
</feature>
<dbReference type="PROSITE" id="PS00213">
    <property type="entry name" value="LIPOCALIN"/>
    <property type="match status" value="1"/>
</dbReference>
<feature type="chain" id="PRO_5039776268" evidence="2">
    <location>
        <begin position="26"/>
        <end position="175"/>
    </location>
</feature>
<dbReference type="EMBL" id="JADKGY010000016">
    <property type="protein sequence ID" value="MBK9983307.1"/>
    <property type="molecule type" value="Genomic_DNA"/>
</dbReference>
<evidence type="ECO:0000313" key="4">
    <source>
        <dbReference type="EMBL" id="MBK9983307.1"/>
    </source>
</evidence>
<dbReference type="CDD" id="cd19438">
    <property type="entry name" value="lipocalin_Blc-like"/>
    <property type="match status" value="1"/>
</dbReference>
<dbReference type="InterPro" id="IPR047202">
    <property type="entry name" value="Lipocalin_Blc-like_dom"/>
</dbReference>
<dbReference type="PANTHER" id="PTHR10612:SF34">
    <property type="entry name" value="APOLIPOPROTEIN D"/>
    <property type="match status" value="1"/>
</dbReference>
<name>A0A9D7XU38_9BACT</name>
<evidence type="ECO:0000313" key="5">
    <source>
        <dbReference type="Proteomes" id="UP000808337"/>
    </source>
</evidence>
<keyword evidence="2" id="KW-0732">Signal</keyword>
<dbReference type="AlphaFoldDB" id="A0A9D7XU38"/>
<dbReference type="InterPro" id="IPR002446">
    <property type="entry name" value="Lipocalin_bac"/>
</dbReference>
<gene>
    <name evidence="4" type="ORF">IPP15_13075</name>
</gene>
<dbReference type="PIRSF" id="PIRSF036893">
    <property type="entry name" value="Lipocalin_ApoD"/>
    <property type="match status" value="1"/>
</dbReference>
<comment type="caution">
    <text evidence="4">The sequence shown here is derived from an EMBL/GenBank/DDBJ whole genome shotgun (WGS) entry which is preliminary data.</text>
</comment>
<dbReference type="Gene3D" id="2.40.128.20">
    <property type="match status" value="1"/>
</dbReference>
<evidence type="ECO:0000256" key="1">
    <source>
        <dbReference type="ARBA" id="ARBA00006889"/>
    </source>
</evidence>
<reference evidence="4 5" key="1">
    <citation type="submission" date="2020-10" db="EMBL/GenBank/DDBJ databases">
        <title>Connecting structure to function with the recovery of over 1000 high-quality activated sludge metagenome-assembled genomes encoding full-length rRNA genes using long-read sequencing.</title>
        <authorList>
            <person name="Singleton C.M."/>
            <person name="Petriglieri F."/>
            <person name="Kristensen J.M."/>
            <person name="Kirkegaard R.H."/>
            <person name="Michaelsen T.Y."/>
            <person name="Andersen M.H."/>
            <person name="Karst S.M."/>
            <person name="Dueholm M.S."/>
            <person name="Nielsen P.H."/>
            <person name="Albertsen M."/>
        </authorList>
    </citation>
    <scope>NUCLEOTIDE SEQUENCE [LARGE SCALE GENOMIC DNA]</scope>
    <source>
        <strain evidence="4">Ribe_18-Q3-R11-54_MAXAC.273</strain>
    </source>
</reference>
<dbReference type="Proteomes" id="UP000808337">
    <property type="component" value="Unassembled WGS sequence"/>
</dbReference>
<accession>A0A9D7XU38</accession>
<organism evidence="4 5">
    <name type="scientific">Candidatus Opimibacter skivensis</name>
    <dbReference type="NCBI Taxonomy" id="2982028"/>
    <lineage>
        <taxon>Bacteria</taxon>
        <taxon>Pseudomonadati</taxon>
        <taxon>Bacteroidota</taxon>
        <taxon>Saprospiria</taxon>
        <taxon>Saprospirales</taxon>
        <taxon>Saprospiraceae</taxon>
        <taxon>Candidatus Opimibacter</taxon>
    </lineage>
</organism>